<feature type="transmembrane region" description="Helical" evidence="1">
    <location>
        <begin position="418"/>
        <end position="435"/>
    </location>
</feature>
<gene>
    <name evidence="2" type="ORF">ACFOU2_20285</name>
</gene>
<dbReference type="InterPro" id="IPR046062">
    <property type="entry name" value="DUF6020"/>
</dbReference>
<feature type="transmembrane region" description="Helical" evidence="1">
    <location>
        <begin position="393"/>
        <end position="411"/>
    </location>
</feature>
<evidence type="ECO:0000313" key="2">
    <source>
        <dbReference type="EMBL" id="MFC3885683.1"/>
    </source>
</evidence>
<sequence length="444" mass="51611">MEINRKRIAYYMLPCLLIWVMYLASFYPALMTNDSFAQLMQIESGKFSDWHPVFHTWLIMLIRMIWDSPAAVAIVQILALALIWGYGMYCLEAKGVSRHIIWVVTLLFALSPVNGILSISLWKDTLYSSFLLLFCICIFNLVTTEGKWLKSMPHTVLFTVAILGTIFFRHNGFPVFIVTMFFLIWVYLKKTKSLLLLALTVACFYLVFTRPVYHYLQVKPSSASEALAIPMQQFAMVINENGKLKESQTNYLQTIMPLSLWKENYNPYWVDKLKFAKEYNPDAMLENPEKFLKMWGGIGLQNPDLYIKAFLKQTSIVWQIPQEGYTFYFVTNTVPNQFGVENKSLNKNLTEMLNSVLVYTRDHMKEMIWRPATYNILTLFFMFIGFLRNGWKMWLVILPIVLNTGVIMAAIPAQDFRYLFANTLIAYFALLVAFVKDKKEEDAA</sequence>
<name>A0ABV8B6A1_9BACI</name>
<protein>
    <submittedName>
        <fullName evidence="2">DUF6020 family protein</fullName>
    </submittedName>
</protein>
<comment type="caution">
    <text evidence="2">The sequence shown here is derived from an EMBL/GenBank/DDBJ whole genome shotgun (WGS) entry which is preliminary data.</text>
</comment>
<evidence type="ECO:0000256" key="1">
    <source>
        <dbReference type="SAM" id="Phobius"/>
    </source>
</evidence>
<keyword evidence="1" id="KW-0472">Membrane</keyword>
<dbReference type="EMBL" id="JBHRZT010000072">
    <property type="protein sequence ID" value="MFC3885683.1"/>
    <property type="molecule type" value="Genomic_DNA"/>
</dbReference>
<feature type="transmembrane region" description="Helical" evidence="1">
    <location>
        <begin position="100"/>
        <end position="119"/>
    </location>
</feature>
<keyword evidence="3" id="KW-1185">Reference proteome</keyword>
<feature type="transmembrane region" description="Helical" evidence="1">
    <location>
        <begin position="368"/>
        <end position="387"/>
    </location>
</feature>
<evidence type="ECO:0000313" key="3">
    <source>
        <dbReference type="Proteomes" id="UP001595752"/>
    </source>
</evidence>
<keyword evidence="1" id="KW-1133">Transmembrane helix</keyword>
<keyword evidence="1" id="KW-0812">Transmembrane</keyword>
<feature type="transmembrane region" description="Helical" evidence="1">
    <location>
        <begin position="194"/>
        <end position="213"/>
    </location>
</feature>
<reference evidence="3" key="1">
    <citation type="journal article" date="2019" name="Int. J. Syst. Evol. Microbiol.">
        <title>The Global Catalogue of Microorganisms (GCM) 10K type strain sequencing project: providing services to taxonomists for standard genome sequencing and annotation.</title>
        <authorList>
            <consortium name="The Broad Institute Genomics Platform"/>
            <consortium name="The Broad Institute Genome Sequencing Center for Infectious Disease"/>
            <person name="Wu L."/>
            <person name="Ma J."/>
        </authorList>
    </citation>
    <scope>NUCLEOTIDE SEQUENCE [LARGE SCALE GENOMIC DNA]</scope>
    <source>
        <strain evidence="3">CCUG 61889</strain>
    </source>
</reference>
<feature type="transmembrane region" description="Helical" evidence="1">
    <location>
        <begin position="155"/>
        <end position="188"/>
    </location>
</feature>
<organism evidence="2 3">
    <name type="scientific">Bacillus songklensis</name>
    <dbReference type="NCBI Taxonomy" id="1069116"/>
    <lineage>
        <taxon>Bacteria</taxon>
        <taxon>Bacillati</taxon>
        <taxon>Bacillota</taxon>
        <taxon>Bacilli</taxon>
        <taxon>Bacillales</taxon>
        <taxon>Bacillaceae</taxon>
        <taxon>Bacillus</taxon>
    </lineage>
</organism>
<feature type="transmembrane region" description="Helical" evidence="1">
    <location>
        <begin position="70"/>
        <end position="88"/>
    </location>
</feature>
<dbReference type="Proteomes" id="UP001595752">
    <property type="component" value="Unassembled WGS sequence"/>
</dbReference>
<proteinExistence type="predicted"/>
<accession>A0ABV8B6A1</accession>
<feature type="transmembrane region" description="Helical" evidence="1">
    <location>
        <begin position="9"/>
        <end position="30"/>
    </location>
</feature>
<dbReference type="Pfam" id="PF19484">
    <property type="entry name" value="DUF6020"/>
    <property type="match status" value="1"/>
</dbReference>